<sequence>MKFTLLSLVTFAGLAAAAPGFGVVPATISAALSGHPNYFATFYGKTCATQASDYLTYSLQSSVGDCLSFCDSVKGCKFVNSYIDKRSSKETEQYTCSAYSKYHYEDSATNCGGQDQTGSGQTNYITDSAGFNRIY</sequence>
<dbReference type="Proteomes" id="UP000245626">
    <property type="component" value="Unassembled WGS sequence"/>
</dbReference>
<gene>
    <name evidence="1" type="ORF">IE53DRAFT_386407</name>
</gene>
<dbReference type="EMBL" id="KZ819859">
    <property type="protein sequence ID" value="PWN51246.1"/>
    <property type="molecule type" value="Genomic_DNA"/>
</dbReference>
<proteinExistence type="predicted"/>
<evidence type="ECO:0000313" key="1">
    <source>
        <dbReference type="EMBL" id="PWN51246.1"/>
    </source>
</evidence>
<reference evidence="1 2" key="1">
    <citation type="journal article" date="2018" name="Mol. Biol. Evol.">
        <title>Broad Genomic Sampling Reveals a Smut Pathogenic Ancestry of the Fungal Clade Ustilaginomycotina.</title>
        <authorList>
            <person name="Kijpornyongpan T."/>
            <person name="Mondo S.J."/>
            <person name="Barry K."/>
            <person name="Sandor L."/>
            <person name="Lee J."/>
            <person name="Lipzen A."/>
            <person name="Pangilinan J."/>
            <person name="LaButti K."/>
            <person name="Hainaut M."/>
            <person name="Henrissat B."/>
            <person name="Grigoriev I.V."/>
            <person name="Spatafora J.W."/>
            <person name="Aime M.C."/>
        </authorList>
    </citation>
    <scope>NUCLEOTIDE SEQUENCE [LARGE SCALE GENOMIC DNA]</scope>
    <source>
        <strain evidence="1 2">SA 807</strain>
    </source>
</reference>
<organism evidence="1 2">
    <name type="scientific">Violaceomyces palustris</name>
    <dbReference type="NCBI Taxonomy" id="1673888"/>
    <lineage>
        <taxon>Eukaryota</taxon>
        <taxon>Fungi</taxon>
        <taxon>Dikarya</taxon>
        <taxon>Basidiomycota</taxon>
        <taxon>Ustilaginomycotina</taxon>
        <taxon>Ustilaginomycetes</taxon>
        <taxon>Violaceomycetales</taxon>
        <taxon>Violaceomycetaceae</taxon>
        <taxon>Violaceomyces</taxon>
    </lineage>
</organism>
<name>A0ACD0NZQ4_9BASI</name>
<accession>A0ACD0NZQ4</accession>
<protein>
    <submittedName>
        <fullName evidence="1">Uncharacterized protein</fullName>
    </submittedName>
</protein>
<evidence type="ECO:0000313" key="2">
    <source>
        <dbReference type="Proteomes" id="UP000245626"/>
    </source>
</evidence>
<keyword evidence="2" id="KW-1185">Reference proteome</keyword>